<dbReference type="RefSeq" id="WP_073076838.1">
    <property type="nucleotide sequence ID" value="NZ_FQXV01000003.1"/>
</dbReference>
<accession>A0A1M5WIN0</accession>
<organism evidence="4 5">
    <name type="scientific">Sporobacter termitidis DSM 10068</name>
    <dbReference type="NCBI Taxonomy" id="1123282"/>
    <lineage>
        <taxon>Bacteria</taxon>
        <taxon>Bacillati</taxon>
        <taxon>Bacillota</taxon>
        <taxon>Clostridia</taxon>
        <taxon>Eubacteriales</taxon>
        <taxon>Oscillospiraceae</taxon>
        <taxon>Sporobacter</taxon>
    </lineage>
</organism>
<dbReference type="SMART" id="SM00530">
    <property type="entry name" value="HTH_XRE"/>
    <property type="match status" value="1"/>
</dbReference>
<evidence type="ECO:0000313" key="5">
    <source>
        <dbReference type="Proteomes" id="UP000183995"/>
    </source>
</evidence>
<keyword evidence="5" id="KW-1185">Reference proteome</keyword>
<keyword evidence="1" id="KW-0238">DNA-binding</keyword>
<name>A0A1M5WIN0_9FIRM</name>
<dbReference type="Proteomes" id="UP000183995">
    <property type="component" value="Unassembled WGS sequence"/>
</dbReference>
<dbReference type="EMBL" id="FQXV01000003">
    <property type="protein sequence ID" value="SHH87074.1"/>
    <property type="molecule type" value="Genomic_DNA"/>
</dbReference>
<feature type="transmembrane region" description="Helical" evidence="2">
    <location>
        <begin position="114"/>
        <end position="132"/>
    </location>
</feature>
<dbReference type="STRING" id="1123282.SAMN02745823_01284"/>
<dbReference type="SUPFAM" id="SSF47413">
    <property type="entry name" value="lambda repressor-like DNA-binding domains"/>
    <property type="match status" value="1"/>
</dbReference>
<proteinExistence type="predicted"/>
<dbReference type="Pfam" id="PF01381">
    <property type="entry name" value="HTH_3"/>
    <property type="match status" value="1"/>
</dbReference>
<dbReference type="PROSITE" id="PS50943">
    <property type="entry name" value="HTH_CROC1"/>
    <property type="match status" value="1"/>
</dbReference>
<dbReference type="GO" id="GO:0003677">
    <property type="term" value="F:DNA binding"/>
    <property type="evidence" value="ECO:0007669"/>
    <property type="project" value="UniProtKB-KW"/>
</dbReference>
<keyword evidence="2" id="KW-0472">Membrane</keyword>
<feature type="transmembrane region" description="Helical" evidence="2">
    <location>
        <begin position="139"/>
        <end position="157"/>
    </location>
</feature>
<keyword evidence="2" id="KW-0812">Transmembrane</keyword>
<dbReference type="Gene3D" id="1.10.260.40">
    <property type="entry name" value="lambda repressor-like DNA-binding domains"/>
    <property type="match status" value="1"/>
</dbReference>
<reference evidence="4 5" key="1">
    <citation type="submission" date="2016-11" db="EMBL/GenBank/DDBJ databases">
        <authorList>
            <person name="Jaros S."/>
            <person name="Januszkiewicz K."/>
            <person name="Wedrychowicz H."/>
        </authorList>
    </citation>
    <scope>NUCLEOTIDE SEQUENCE [LARGE SCALE GENOMIC DNA]</scope>
    <source>
        <strain evidence="4 5">DSM 10068</strain>
    </source>
</reference>
<dbReference type="InterPro" id="IPR010982">
    <property type="entry name" value="Lambda_DNA-bd_dom_sf"/>
</dbReference>
<dbReference type="PANTHER" id="PTHR46558">
    <property type="entry name" value="TRACRIPTIONAL REGULATORY PROTEIN-RELATED-RELATED"/>
    <property type="match status" value="1"/>
</dbReference>
<feature type="transmembrane region" description="Helical" evidence="2">
    <location>
        <begin position="81"/>
        <end position="102"/>
    </location>
</feature>
<keyword evidence="2" id="KW-1133">Transmembrane helix</keyword>
<gene>
    <name evidence="4" type="ORF">SAMN02745823_01284</name>
</gene>
<sequence length="186" mass="20807">MELGARIKQEREKLSMSQEELSQRMNISRQAVSKWETGKSYPDIETIIKLSELFHLTLDELVKGDKTFQEKLIKEGKSKMTGLSILGFILAALGVIVVIWGGAQYPVDLMSSNFMSFLVGGLFLLAIGLVLIRWMPHWAQLSALYLTGAAIIVYLIGFKMPTYVLLSGIVVTLGAAWWLTTLILKR</sequence>
<dbReference type="PANTHER" id="PTHR46558:SF15">
    <property type="entry name" value="HELIX-TURN-HELIX DOMAIN PROTEIN"/>
    <property type="match status" value="1"/>
</dbReference>
<dbReference type="InterPro" id="IPR001387">
    <property type="entry name" value="Cro/C1-type_HTH"/>
</dbReference>
<dbReference type="AlphaFoldDB" id="A0A1M5WIN0"/>
<evidence type="ECO:0000256" key="2">
    <source>
        <dbReference type="SAM" id="Phobius"/>
    </source>
</evidence>
<feature type="transmembrane region" description="Helical" evidence="2">
    <location>
        <begin position="163"/>
        <end position="184"/>
    </location>
</feature>
<protein>
    <submittedName>
        <fullName evidence="4">Helix-turn-helix</fullName>
    </submittedName>
</protein>
<dbReference type="OrthoDB" id="9801008at2"/>
<evidence type="ECO:0000256" key="1">
    <source>
        <dbReference type="ARBA" id="ARBA00023125"/>
    </source>
</evidence>
<evidence type="ECO:0000313" key="4">
    <source>
        <dbReference type="EMBL" id="SHH87074.1"/>
    </source>
</evidence>
<dbReference type="CDD" id="cd00093">
    <property type="entry name" value="HTH_XRE"/>
    <property type="match status" value="1"/>
</dbReference>
<evidence type="ECO:0000259" key="3">
    <source>
        <dbReference type="PROSITE" id="PS50943"/>
    </source>
</evidence>
<feature type="domain" description="HTH cro/C1-type" evidence="3">
    <location>
        <begin position="7"/>
        <end position="61"/>
    </location>
</feature>